<dbReference type="GO" id="GO:0018580">
    <property type="term" value="F:nitronate monooxygenase activity"/>
    <property type="evidence" value="ECO:0007669"/>
    <property type="project" value="InterPro"/>
</dbReference>
<evidence type="ECO:0000313" key="6">
    <source>
        <dbReference type="EMBL" id="HJC37234.1"/>
    </source>
</evidence>
<comment type="function">
    <text evidence="1">Nitronate monooxygenase that uses molecular oxygen to catalyze the oxidative denitrification of alkyl nitronates. Acts on propionate 3-nitronate (P3N), the presumed physiological substrate. Probably functions in the detoxification of P3N, a metabolic poison produced by plants and fungi as a defense mechanism.</text>
</comment>
<reference evidence="6" key="2">
    <citation type="submission" date="2021-04" db="EMBL/GenBank/DDBJ databases">
        <authorList>
            <person name="Gilroy R."/>
        </authorList>
    </citation>
    <scope>NUCLEOTIDE SEQUENCE</scope>
    <source>
        <strain evidence="6">CHK187-11901</strain>
    </source>
</reference>
<accession>A0A9D2NSQ9</accession>
<dbReference type="CDD" id="cd04730">
    <property type="entry name" value="NPD_like"/>
    <property type="match status" value="1"/>
</dbReference>
<dbReference type="PANTHER" id="PTHR32332:SF18">
    <property type="entry name" value="2-NITROPROPANE DIOXYGENASE"/>
    <property type="match status" value="1"/>
</dbReference>
<proteinExistence type="predicted"/>
<evidence type="ECO:0000256" key="4">
    <source>
        <dbReference type="ARBA" id="ARBA00022643"/>
    </source>
</evidence>
<evidence type="ECO:0000313" key="7">
    <source>
        <dbReference type="Proteomes" id="UP000823896"/>
    </source>
</evidence>
<evidence type="ECO:0000256" key="5">
    <source>
        <dbReference type="ARBA" id="ARBA00023002"/>
    </source>
</evidence>
<dbReference type="SUPFAM" id="SSF51412">
    <property type="entry name" value="Inosine monophosphate dehydrogenase (IMPDH)"/>
    <property type="match status" value="1"/>
</dbReference>
<dbReference type="Proteomes" id="UP000823896">
    <property type="component" value="Unassembled WGS sequence"/>
</dbReference>
<sequence>MKPAVLNGRILEVPIIQGGMGVGISLSSLAGHVMKEGGMGVISAAHPGYARSDFRIDSMHANCEAIKEECAKARAISGGRGLLGVNIMVASTDYDTYVKASVEAGADAIISGAGLPLHLPSLVEGSDILLAPVISSAKAAKLVLRYWDSHYGRTPDFIVIEGSEAGGHLGFRKADLEAGTCQSLETIVPEVAQVCVPFETKYGRKIPLFPAGGIYDGADIARMMKLGAAGVQMATRFIATYECDASDSFKQAVISCRKEDITLVKSPAGLPGRALNNRFAQKVQGQMISMSSCLHCMKPCDPKNTPYCISEALICAVSKDADEGIVFVGANAWRVDHMMHVRELMNELITGTEEALKEN</sequence>
<keyword evidence="4" id="KW-0288">FMN</keyword>
<dbReference type="Pfam" id="PF03060">
    <property type="entry name" value="NMO"/>
    <property type="match status" value="1"/>
</dbReference>
<keyword evidence="6" id="KW-0503">Monooxygenase</keyword>
<evidence type="ECO:0000256" key="3">
    <source>
        <dbReference type="ARBA" id="ARBA00022630"/>
    </source>
</evidence>
<organism evidence="6 7">
    <name type="scientific">Candidatus Merdibacter merdavium</name>
    <dbReference type="NCBI Taxonomy" id="2838692"/>
    <lineage>
        <taxon>Bacteria</taxon>
        <taxon>Bacillati</taxon>
        <taxon>Bacillota</taxon>
        <taxon>Erysipelotrichia</taxon>
        <taxon>Erysipelotrichales</taxon>
        <taxon>Erysipelotrichaceae</taxon>
        <taxon>Merdibacter</taxon>
    </lineage>
</organism>
<dbReference type="InterPro" id="IPR004136">
    <property type="entry name" value="NMO"/>
</dbReference>
<protein>
    <recommendedName>
        <fullName evidence="2">Probable nitronate monooxygenase</fullName>
    </recommendedName>
</protein>
<reference evidence="6" key="1">
    <citation type="journal article" date="2021" name="PeerJ">
        <title>Extensive microbial diversity within the chicken gut microbiome revealed by metagenomics and culture.</title>
        <authorList>
            <person name="Gilroy R."/>
            <person name="Ravi A."/>
            <person name="Getino M."/>
            <person name="Pursley I."/>
            <person name="Horton D.L."/>
            <person name="Alikhan N.F."/>
            <person name="Baker D."/>
            <person name="Gharbi K."/>
            <person name="Hall N."/>
            <person name="Watson M."/>
            <person name="Adriaenssens E.M."/>
            <person name="Foster-Nyarko E."/>
            <person name="Jarju S."/>
            <person name="Secka A."/>
            <person name="Antonio M."/>
            <person name="Oren A."/>
            <person name="Chaudhuri R.R."/>
            <person name="La Ragione R."/>
            <person name="Hildebrand F."/>
            <person name="Pallen M.J."/>
        </authorList>
    </citation>
    <scope>NUCLEOTIDE SEQUENCE</scope>
    <source>
        <strain evidence="6">CHK187-11901</strain>
    </source>
</reference>
<dbReference type="PANTHER" id="PTHR32332">
    <property type="entry name" value="2-NITROPROPANE DIOXYGENASE"/>
    <property type="match status" value="1"/>
</dbReference>
<comment type="caution">
    <text evidence="6">The sequence shown here is derived from an EMBL/GenBank/DDBJ whole genome shotgun (WGS) entry which is preliminary data.</text>
</comment>
<dbReference type="AlphaFoldDB" id="A0A9D2NSQ9"/>
<name>A0A9D2NSQ9_9FIRM</name>
<dbReference type="EMBL" id="DWWM01000056">
    <property type="protein sequence ID" value="HJC37234.1"/>
    <property type="molecule type" value="Genomic_DNA"/>
</dbReference>
<dbReference type="Gene3D" id="3.20.20.70">
    <property type="entry name" value="Aldolase class I"/>
    <property type="match status" value="1"/>
</dbReference>
<evidence type="ECO:0000256" key="1">
    <source>
        <dbReference type="ARBA" id="ARBA00003535"/>
    </source>
</evidence>
<keyword evidence="5" id="KW-0560">Oxidoreductase</keyword>
<gene>
    <name evidence="6" type="ORF">H9702_08935</name>
</gene>
<evidence type="ECO:0000256" key="2">
    <source>
        <dbReference type="ARBA" id="ARBA00013457"/>
    </source>
</evidence>
<dbReference type="InterPro" id="IPR013785">
    <property type="entry name" value="Aldolase_TIM"/>
</dbReference>
<keyword evidence="3" id="KW-0285">Flavoprotein</keyword>